<protein>
    <submittedName>
        <fullName evidence="5">Penicillinase repressor</fullName>
    </submittedName>
</protein>
<keyword evidence="2" id="KW-0805">Transcription regulation</keyword>
<sequence>MVEHLTKSELAIMEVMWDQEDALTATEIIKVSGDKEWKNSSVHLLVNALLEKKFIEVVGFKKTTKNYARTFKPTMTREQYLTRKVLGHMKPEEKMNIYKKLLKEIDDPESLRDIKRNIDARLKVLANQ</sequence>
<dbReference type="GO" id="GO:0045892">
    <property type="term" value="P:negative regulation of DNA-templated transcription"/>
    <property type="evidence" value="ECO:0007669"/>
    <property type="project" value="InterPro"/>
</dbReference>
<dbReference type="GO" id="GO:0003677">
    <property type="term" value="F:DNA binding"/>
    <property type="evidence" value="ECO:0007669"/>
    <property type="project" value="UniProtKB-KW"/>
</dbReference>
<dbReference type="Proteomes" id="UP000217549">
    <property type="component" value="Chromosome I"/>
</dbReference>
<name>A0A285PVK3_9FIRM</name>
<dbReference type="InterPro" id="IPR036388">
    <property type="entry name" value="WH-like_DNA-bd_sf"/>
</dbReference>
<dbReference type="InterPro" id="IPR036390">
    <property type="entry name" value="WH_DNA-bd_sf"/>
</dbReference>
<evidence type="ECO:0000256" key="4">
    <source>
        <dbReference type="ARBA" id="ARBA00023163"/>
    </source>
</evidence>
<evidence type="ECO:0000256" key="2">
    <source>
        <dbReference type="ARBA" id="ARBA00023015"/>
    </source>
</evidence>
<gene>
    <name evidence="5" type="ORF">EHLA_3076</name>
</gene>
<evidence type="ECO:0000256" key="3">
    <source>
        <dbReference type="ARBA" id="ARBA00023125"/>
    </source>
</evidence>
<evidence type="ECO:0000313" key="5">
    <source>
        <dbReference type="EMBL" id="SOB73624.1"/>
    </source>
</evidence>
<organism evidence="5 6">
    <name type="scientific">Anaerobutyricum hallii</name>
    <dbReference type="NCBI Taxonomy" id="39488"/>
    <lineage>
        <taxon>Bacteria</taxon>
        <taxon>Bacillati</taxon>
        <taxon>Bacillota</taxon>
        <taxon>Clostridia</taxon>
        <taxon>Lachnospirales</taxon>
        <taxon>Lachnospiraceae</taxon>
        <taxon>Anaerobutyricum</taxon>
    </lineage>
</organism>
<comment type="similarity">
    <text evidence="1">Belongs to the BlaI transcriptional regulatory family.</text>
</comment>
<dbReference type="KEGG" id="ehl:EHLA_3076"/>
<dbReference type="Gene3D" id="1.10.10.10">
    <property type="entry name" value="Winged helix-like DNA-binding domain superfamily/Winged helix DNA-binding domain"/>
    <property type="match status" value="1"/>
</dbReference>
<reference evidence="6" key="1">
    <citation type="submission" date="2017-09" db="EMBL/GenBank/DDBJ databases">
        <authorList>
            <person name="Shetty A S."/>
        </authorList>
    </citation>
    <scope>NUCLEOTIDE SEQUENCE [LARGE SCALE GENOMIC DNA]</scope>
</reference>
<keyword evidence="4" id="KW-0804">Transcription</keyword>
<proteinExistence type="inferred from homology"/>
<dbReference type="InterPro" id="IPR005650">
    <property type="entry name" value="BlaI_family"/>
</dbReference>
<evidence type="ECO:0000313" key="6">
    <source>
        <dbReference type="Proteomes" id="UP000217549"/>
    </source>
</evidence>
<keyword evidence="6" id="KW-1185">Reference proteome</keyword>
<dbReference type="SUPFAM" id="SSF46785">
    <property type="entry name" value="Winged helix' DNA-binding domain"/>
    <property type="match status" value="1"/>
</dbReference>
<dbReference type="EMBL" id="LT907978">
    <property type="protein sequence ID" value="SOB73624.1"/>
    <property type="molecule type" value="Genomic_DNA"/>
</dbReference>
<accession>A0A285PVK3</accession>
<keyword evidence="3" id="KW-0238">DNA-binding</keyword>
<dbReference type="RefSeq" id="WP_096241326.1">
    <property type="nucleotide sequence ID" value="NZ_LT907978.1"/>
</dbReference>
<dbReference type="Pfam" id="PF03965">
    <property type="entry name" value="Penicillinase_R"/>
    <property type="match status" value="1"/>
</dbReference>
<dbReference type="AlphaFoldDB" id="A0A285PVK3"/>
<evidence type="ECO:0000256" key="1">
    <source>
        <dbReference type="ARBA" id="ARBA00011046"/>
    </source>
</evidence>